<sequence>MSEKRCFEDEIIVNVTKKGPKFKAGSDLANSVHLMDVDSSKEENEDSEIIKVSIRLSEKSCE</sequence>
<dbReference type="OrthoDB" id="1467855at2"/>
<dbReference type="AlphaFoldDB" id="A0A2I0R2V7"/>
<reference evidence="2 3" key="1">
    <citation type="submission" date="2017-12" db="EMBL/GenBank/DDBJ databases">
        <title>The draft genome sequence of Brumimicrobium saltpan LHR20.</title>
        <authorList>
            <person name="Do Z.-J."/>
            <person name="Luo H.-R."/>
        </authorList>
    </citation>
    <scope>NUCLEOTIDE SEQUENCE [LARGE SCALE GENOMIC DNA]</scope>
    <source>
        <strain evidence="2 3">LHR20</strain>
    </source>
</reference>
<feature type="domain" description="Proliferating cell nuclear antigen PCNA C-terminal" evidence="1">
    <location>
        <begin position="7"/>
        <end position="52"/>
    </location>
</feature>
<accession>A0A2I0R2V7</accession>
<dbReference type="Proteomes" id="UP000236654">
    <property type="component" value="Unassembled WGS sequence"/>
</dbReference>
<proteinExistence type="predicted"/>
<evidence type="ECO:0000313" key="2">
    <source>
        <dbReference type="EMBL" id="PKR80730.1"/>
    </source>
</evidence>
<dbReference type="EMBL" id="PJNI01000008">
    <property type="protein sequence ID" value="PKR80730.1"/>
    <property type="molecule type" value="Genomic_DNA"/>
</dbReference>
<comment type="caution">
    <text evidence="2">The sequence shown here is derived from an EMBL/GenBank/DDBJ whole genome shotgun (WGS) entry which is preliminary data.</text>
</comment>
<gene>
    <name evidence="2" type="ORF">CW751_08135</name>
</gene>
<evidence type="ECO:0000259" key="1">
    <source>
        <dbReference type="Pfam" id="PF02747"/>
    </source>
</evidence>
<evidence type="ECO:0000313" key="3">
    <source>
        <dbReference type="Proteomes" id="UP000236654"/>
    </source>
</evidence>
<name>A0A2I0R2V7_9FLAO</name>
<organism evidence="2 3">
    <name type="scientific">Brumimicrobium salinarum</name>
    <dbReference type="NCBI Taxonomy" id="2058658"/>
    <lineage>
        <taxon>Bacteria</taxon>
        <taxon>Pseudomonadati</taxon>
        <taxon>Bacteroidota</taxon>
        <taxon>Flavobacteriia</taxon>
        <taxon>Flavobacteriales</taxon>
        <taxon>Crocinitomicaceae</taxon>
        <taxon>Brumimicrobium</taxon>
    </lineage>
</organism>
<protein>
    <recommendedName>
        <fullName evidence="1">Proliferating cell nuclear antigen PCNA C-terminal domain-containing protein</fullName>
    </recommendedName>
</protein>
<dbReference type="GO" id="GO:0003677">
    <property type="term" value="F:DNA binding"/>
    <property type="evidence" value="ECO:0007669"/>
    <property type="project" value="InterPro"/>
</dbReference>
<dbReference type="GO" id="GO:0006275">
    <property type="term" value="P:regulation of DNA replication"/>
    <property type="evidence" value="ECO:0007669"/>
    <property type="project" value="InterPro"/>
</dbReference>
<dbReference type="InterPro" id="IPR022649">
    <property type="entry name" value="Pr_cel_nuc_antig_C"/>
</dbReference>
<dbReference type="RefSeq" id="WP_101334512.1">
    <property type="nucleotide sequence ID" value="NZ_PJNI01000008.1"/>
</dbReference>
<dbReference type="Pfam" id="PF02747">
    <property type="entry name" value="PCNA_C"/>
    <property type="match status" value="1"/>
</dbReference>
<keyword evidence="3" id="KW-1185">Reference proteome</keyword>